<dbReference type="Pfam" id="PF08220">
    <property type="entry name" value="HTH_DeoR"/>
    <property type="match status" value="1"/>
</dbReference>
<keyword evidence="1" id="KW-0805">Transcription regulation</keyword>
<dbReference type="InterPro" id="IPR018356">
    <property type="entry name" value="Tscrpt_reg_HTH_DeoR_CS"/>
</dbReference>
<gene>
    <name evidence="6" type="ORF">IV54_GL000728</name>
</gene>
<dbReference type="AlphaFoldDB" id="A0A0R2LH27"/>
<dbReference type="InterPro" id="IPR001034">
    <property type="entry name" value="DeoR_HTH"/>
</dbReference>
<dbReference type="InterPro" id="IPR050661">
    <property type="entry name" value="BglG_antiterminators"/>
</dbReference>
<evidence type="ECO:0000256" key="3">
    <source>
        <dbReference type="ARBA" id="ARBA00023163"/>
    </source>
</evidence>
<sequence>MLNERSKVLLSMLCEKGAVSQEDIQGLFGVSKRTIHNDLVEIVDFLLESKFTPVKKKVVTSYEISGDRSEIAHALKLAGNGDREKVNYWEEPNFRIGFEYSKIFWHDTRLTIDDFTKMLSVSRSTINADLKRLKKELRTHHIDVQFDKQFGLFVKWC</sequence>
<dbReference type="GO" id="GO:0003677">
    <property type="term" value="F:DNA binding"/>
    <property type="evidence" value="ECO:0007669"/>
    <property type="project" value="UniProtKB-KW"/>
</dbReference>
<dbReference type="PROSITE" id="PS00894">
    <property type="entry name" value="HTH_DEOR_1"/>
    <property type="match status" value="1"/>
</dbReference>
<dbReference type="InterPro" id="IPR036390">
    <property type="entry name" value="WH_DNA-bd_sf"/>
</dbReference>
<dbReference type="RefSeq" id="WP_057879134.1">
    <property type="nucleotide sequence ID" value="NZ_JQCA01000141.1"/>
</dbReference>
<dbReference type="PANTHER" id="PTHR30185:SF18">
    <property type="entry name" value="TRANSCRIPTIONAL REGULATOR MTLR"/>
    <property type="match status" value="1"/>
</dbReference>
<organism evidence="6 7">
    <name type="scientific">Levilactobacillus paucivorans</name>
    <dbReference type="NCBI Taxonomy" id="616990"/>
    <lineage>
        <taxon>Bacteria</taxon>
        <taxon>Bacillati</taxon>
        <taxon>Bacillota</taxon>
        <taxon>Bacilli</taxon>
        <taxon>Lactobacillales</taxon>
        <taxon>Lactobacillaceae</taxon>
        <taxon>Levilactobacillus</taxon>
    </lineage>
</organism>
<comment type="caution">
    <text evidence="6">The sequence shown here is derived from an EMBL/GenBank/DDBJ whole genome shotgun (WGS) entry which is preliminary data.</text>
</comment>
<feature type="domain" description="Mga helix-turn-helix" evidence="4">
    <location>
        <begin position="102"/>
        <end position="144"/>
    </location>
</feature>
<dbReference type="InterPro" id="IPR007737">
    <property type="entry name" value="Mga_HTH"/>
</dbReference>
<reference evidence="6 7" key="1">
    <citation type="journal article" date="2015" name="Genome Announc.">
        <title>Expanding the biotechnology potential of lactobacilli through comparative genomics of 213 strains and associated genera.</title>
        <authorList>
            <person name="Sun Z."/>
            <person name="Harris H.M."/>
            <person name="McCann A."/>
            <person name="Guo C."/>
            <person name="Argimon S."/>
            <person name="Zhang W."/>
            <person name="Yang X."/>
            <person name="Jeffery I.B."/>
            <person name="Cooney J.C."/>
            <person name="Kagawa T.F."/>
            <person name="Liu W."/>
            <person name="Song Y."/>
            <person name="Salvetti E."/>
            <person name="Wrobel A."/>
            <person name="Rasinkangas P."/>
            <person name="Parkhill J."/>
            <person name="Rea M.C."/>
            <person name="O'Sullivan O."/>
            <person name="Ritari J."/>
            <person name="Douillard F.P."/>
            <person name="Paul Ross R."/>
            <person name="Yang R."/>
            <person name="Briner A.E."/>
            <person name="Felis G.E."/>
            <person name="de Vos W.M."/>
            <person name="Barrangou R."/>
            <person name="Klaenhammer T.R."/>
            <person name="Caufield P.W."/>
            <person name="Cui Y."/>
            <person name="Zhang H."/>
            <person name="O'Toole P.W."/>
        </authorList>
    </citation>
    <scope>NUCLEOTIDE SEQUENCE [LARGE SCALE GENOMIC DNA]</scope>
    <source>
        <strain evidence="6 7">DSM 22467</strain>
    </source>
</reference>
<evidence type="ECO:0000313" key="6">
    <source>
        <dbReference type="EMBL" id="KRN99141.1"/>
    </source>
</evidence>
<evidence type="ECO:0000259" key="4">
    <source>
        <dbReference type="Pfam" id="PF05043"/>
    </source>
</evidence>
<protein>
    <submittedName>
        <fullName evidence="6">Uncharacterized protein</fullName>
    </submittedName>
</protein>
<feature type="domain" description="HTH deoR-type" evidence="5">
    <location>
        <begin position="5"/>
        <end position="43"/>
    </location>
</feature>
<dbReference type="Proteomes" id="UP000051906">
    <property type="component" value="Unassembled WGS sequence"/>
</dbReference>
<dbReference type="Pfam" id="PF05043">
    <property type="entry name" value="Mga"/>
    <property type="match status" value="1"/>
</dbReference>
<name>A0A0R2LH27_9LACO</name>
<keyword evidence="2" id="KW-0238">DNA-binding</keyword>
<evidence type="ECO:0000259" key="5">
    <source>
        <dbReference type="Pfam" id="PF08220"/>
    </source>
</evidence>
<dbReference type="PANTHER" id="PTHR30185">
    <property type="entry name" value="CRYPTIC BETA-GLUCOSIDE BGL OPERON ANTITERMINATOR"/>
    <property type="match status" value="1"/>
</dbReference>
<evidence type="ECO:0000256" key="1">
    <source>
        <dbReference type="ARBA" id="ARBA00023015"/>
    </source>
</evidence>
<dbReference type="OrthoDB" id="3239954at2"/>
<dbReference type="SUPFAM" id="SSF46785">
    <property type="entry name" value="Winged helix' DNA-binding domain"/>
    <property type="match status" value="1"/>
</dbReference>
<dbReference type="PATRIC" id="fig|616990.3.peg.785"/>
<dbReference type="EMBL" id="JQCA01000141">
    <property type="protein sequence ID" value="KRN99141.1"/>
    <property type="molecule type" value="Genomic_DNA"/>
</dbReference>
<proteinExistence type="predicted"/>
<dbReference type="STRING" id="616990.IV54_GL000728"/>
<evidence type="ECO:0000313" key="7">
    <source>
        <dbReference type="Proteomes" id="UP000051906"/>
    </source>
</evidence>
<accession>A0A0R2LH27</accession>
<dbReference type="GO" id="GO:0003700">
    <property type="term" value="F:DNA-binding transcription factor activity"/>
    <property type="evidence" value="ECO:0007669"/>
    <property type="project" value="InterPro"/>
</dbReference>
<keyword evidence="7" id="KW-1185">Reference proteome</keyword>
<keyword evidence="3" id="KW-0804">Transcription</keyword>
<evidence type="ECO:0000256" key="2">
    <source>
        <dbReference type="ARBA" id="ARBA00023125"/>
    </source>
</evidence>